<dbReference type="EMBL" id="MLKD01000028">
    <property type="protein sequence ID" value="OQE15487.1"/>
    <property type="molecule type" value="Genomic_DNA"/>
</dbReference>
<dbReference type="PRINTS" id="PR00385">
    <property type="entry name" value="P450"/>
</dbReference>
<dbReference type="PRINTS" id="PR00463">
    <property type="entry name" value="EP450I"/>
</dbReference>
<comment type="cofactor">
    <cofactor evidence="1 8">
        <name>heme</name>
        <dbReference type="ChEBI" id="CHEBI:30413"/>
    </cofactor>
</comment>
<evidence type="ECO:0000256" key="8">
    <source>
        <dbReference type="PIRSR" id="PIRSR602401-1"/>
    </source>
</evidence>
<keyword evidence="4 8" id="KW-0479">Metal-binding</keyword>
<dbReference type="Pfam" id="PF00067">
    <property type="entry name" value="p450"/>
    <property type="match status" value="1"/>
</dbReference>
<dbReference type="Gene3D" id="1.10.630.10">
    <property type="entry name" value="Cytochrome P450"/>
    <property type="match status" value="1"/>
</dbReference>
<keyword evidence="5" id="KW-0560">Oxidoreductase</keyword>
<dbReference type="InterPro" id="IPR001128">
    <property type="entry name" value="Cyt_P450"/>
</dbReference>
<feature type="binding site" description="axial binding residue" evidence="8">
    <location>
        <position position="445"/>
    </location>
    <ligand>
        <name>heme</name>
        <dbReference type="ChEBI" id="CHEBI:30413"/>
    </ligand>
    <ligandPart>
        <name>Fe</name>
        <dbReference type="ChEBI" id="CHEBI:18248"/>
    </ligandPart>
</feature>
<reference evidence="10" key="1">
    <citation type="journal article" date="2017" name="Nat. Microbiol.">
        <title>Global analysis of biosynthetic gene clusters reveals vast potential of secondary metabolite production in Penicillium species.</title>
        <authorList>
            <person name="Nielsen J.C."/>
            <person name="Grijseels S."/>
            <person name="Prigent S."/>
            <person name="Ji B."/>
            <person name="Dainat J."/>
            <person name="Nielsen K.F."/>
            <person name="Frisvad J.C."/>
            <person name="Workman M."/>
            <person name="Nielsen J."/>
        </authorList>
    </citation>
    <scope>NUCLEOTIDE SEQUENCE [LARGE SCALE GENOMIC DNA]</scope>
    <source>
        <strain evidence="10">IBT 24891</strain>
    </source>
</reference>
<dbReference type="STRING" id="303698.A0A1V6SN60"/>
<dbReference type="InterPro" id="IPR002401">
    <property type="entry name" value="Cyt_P450_E_grp-I"/>
</dbReference>
<dbReference type="GO" id="GO:0004497">
    <property type="term" value="F:monooxygenase activity"/>
    <property type="evidence" value="ECO:0007669"/>
    <property type="project" value="UniProtKB-KW"/>
</dbReference>
<evidence type="ECO:0000313" key="10">
    <source>
        <dbReference type="Proteomes" id="UP000191285"/>
    </source>
</evidence>
<evidence type="ECO:0000256" key="3">
    <source>
        <dbReference type="ARBA" id="ARBA00022617"/>
    </source>
</evidence>
<accession>A0A1V6SN60</accession>
<evidence type="ECO:0000256" key="4">
    <source>
        <dbReference type="ARBA" id="ARBA00022723"/>
    </source>
</evidence>
<dbReference type="PANTHER" id="PTHR24305">
    <property type="entry name" value="CYTOCHROME P450"/>
    <property type="match status" value="1"/>
</dbReference>
<keyword evidence="3 8" id="KW-0349">Heme</keyword>
<evidence type="ECO:0000313" key="9">
    <source>
        <dbReference type="EMBL" id="OQE15487.1"/>
    </source>
</evidence>
<dbReference type="GO" id="GO:0043386">
    <property type="term" value="P:mycotoxin biosynthetic process"/>
    <property type="evidence" value="ECO:0007669"/>
    <property type="project" value="UniProtKB-ARBA"/>
</dbReference>
<evidence type="ECO:0008006" key="11">
    <source>
        <dbReference type="Google" id="ProtNLM"/>
    </source>
</evidence>
<comment type="caution">
    <text evidence="9">The sequence shown here is derived from an EMBL/GenBank/DDBJ whole genome shotgun (WGS) entry which is preliminary data.</text>
</comment>
<dbReference type="GO" id="GO:0005506">
    <property type="term" value="F:iron ion binding"/>
    <property type="evidence" value="ECO:0007669"/>
    <property type="project" value="InterPro"/>
</dbReference>
<dbReference type="SUPFAM" id="SSF48264">
    <property type="entry name" value="Cytochrome P450"/>
    <property type="match status" value="1"/>
</dbReference>
<dbReference type="Proteomes" id="UP000191285">
    <property type="component" value="Unassembled WGS sequence"/>
</dbReference>
<dbReference type="CDD" id="cd11062">
    <property type="entry name" value="CYP58-like"/>
    <property type="match status" value="1"/>
</dbReference>
<organism evidence="9 10">
    <name type="scientific">Penicillium steckii</name>
    <dbReference type="NCBI Taxonomy" id="303698"/>
    <lineage>
        <taxon>Eukaryota</taxon>
        <taxon>Fungi</taxon>
        <taxon>Dikarya</taxon>
        <taxon>Ascomycota</taxon>
        <taxon>Pezizomycotina</taxon>
        <taxon>Eurotiomycetes</taxon>
        <taxon>Eurotiomycetidae</taxon>
        <taxon>Eurotiales</taxon>
        <taxon>Aspergillaceae</taxon>
        <taxon>Penicillium</taxon>
    </lineage>
</organism>
<evidence type="ECO:0000256" key="2">
    <source>
        <dbReference type="ARBA" id="ARBA00010617"/>
    </source>
</evidence>
<protein>
    <recommendedName>
        <fullName evidence="11">Cytochrome P450</fullName>
    </recommendedName>
</protein>
<evidence type="ECO:0000256" key="6">
    <source>
        <dbReference type="ARBA" id="ARBA00023004"/>
    </source>
</evidence>
<dbReference type="GO" id="GO:0016705">
    <property type="term" value="F:oxidoreductase activity, acting on paired donors, with incorporation or reduction of molecular oxygen"/>
    <property type="evidence" value="ECO:0007669"/>
    <property type="project" value="InterPro"/>
</dbReference>
<keyword evidence="6 8" id="KW-0408">Iron</keyword>
<name>A0A1V6SN60_9EURO</name>
<proteinExistence type="inferred from homology"/>
<dbReference type="OrthoDB" id="3945418at2759"/>
<gene>
    <name evidence="9" type="ORF">PENSTE_c028G09020</name>
</gene>
<dbReference type="InterPro" id="IPR050121">
    <property type="entry name" value="Cytochrome_P450_monoxygenase"/>
</dbReference>
<keyword evidence="7" id="KW-0503">Monooxygenase</keyword>
<keyword evidence="10" id="KW-1185">Reference proteome</keyword>
<evidence type="ECO:0000256" key="7">
    <source>
        <dbReference type="ARBA" id="ARBA00023033"/>
    </source>
</evidence>
<dbReference type="GO" id="GO:0020037">
    <property type="term" value="F:heme binding"/>
    <property type="evidence" value="ECO:0007669"/>
    <property type="project" value="InterPro"/>
</dbReference>
<comment type="similarity">
    <text evidence="2">Belongs to the cytochrome P450 family.</text>
</comment>
<dbReference type="AlphaFoldDB" id="A0A1V6SN60"/>
<evidence type="ECO:0000256" key="1">
    <source>
        <dbReference type="ARBA" id="ARBA00001971"/>
    </source>
</evidence>
<dbReference type="PANTHER" id="PTHR24305:SF157">
    <property type="entry name" value="N-ACETYLTRYPTOPHAN 6-HYDROXYLASE IVOC-RELATED"/>
    <property type="match status" value="1"/>
</dbReference>
<dbReference type="InterPro" id="IPR036396">
    <property type="entry name" value="Cyt_P450_sf"/>
</dbReference>
<sequence length="506" mass="57533">MTLLLISTAFSGIVAYLITRTIYRLYFHRLSGFPGPKIAAISFLPEFYHDVIRRGMYIWEVERMHEEYGPIVRINPREIHIKDPFYYDEIYAGGARIRDKDPALTISLLTPHAMASTNGHEQHRVRRNILGNFFSRRSVTNLEDVIQEKVNMLKGRLLEAFDEAKVVNLPPVFAALTADVITHYCHGGSRGYLTAPDFKNNHMEALDNLFTLFHINRFVPPLARILERLPLETMSKWGILSGTLGELIETRLQTRRQAAKALTSPENKTSGPETLFQALAAESVPAEEKTVPRLEDEASVLFGAGTETTARTLSVVGFHLAKNKDLMRELRDELKQVMPYPDSQPTWSQLEKLPLLGGVIQEALRLSYGLSGRMARIAPTENLIYNKYIIPKGTPVSQSVYFVHHDPTIFPNPKEFDPERWIRASRDQVNLRKHILSFTKGSRQCLGMNLAYAEMYLTLAMFARNFDVDLADTTEDNIQLGRDMGLPYPREGRFSARVRITGVIKD</sequence>
<evidence type="ECO:0000256" key="5">
    <source>
        <dbReference type="ARBA" id="ARBA00023002"/>
    </source>
</evidence>